<dbReference type="InterPro" id="IPR008613">
    <property type="entry name" value="Excalibur_Ca-bd_domain"/>
</dbReference>
<proteinExistence type="predicted"/>
<comment type="caution">
    <text evidence="2">The sequence shown here is derived from an EMBL/GenBank/DDBJ whole genome shotgun (WGS) entry which is preliminary data.</text>
</comment>
<accession>A0ABW3MHE1</accession>
<reference evidence="3" key="1">
    <citation type="journal article" date="2019" name="Int. J. Syst. Evol. Microbiol.">
        <title>The Global Catalogue of Microorganisms (GCM) 10K type strain sequencing project: providing services to taxonomists for standard genome sequencing and annotation.</title>
        <authorList>
            <consortium name="The Broad Institute Genomics Platform"/>
            <consortium name="The Broad Institute Genome Sequencing Center for Infectious Disease"/>
            <person name="Wu L."/>
            <person name="Ma J."/>
        </authorList>
    </citation>
    <scope>NUCLEOTIDE SEQUENCE [LARGE SCALE GENOMIC DNA]</scope>
    <source>
        <strain evidence="3">JCM 31486</strain>
    </source>
</reference>
<organism evidence="2 3">
    <name type="scientific">Kibdelosporangium lantanae</name>
    <dbReference type="NCBI Taxonomy" id="1497396"/>
    <lineage>
        <taxon>Bacteria</taxon>
        <taxon>Bacillati</taxon>
        <taxon>Actinomycetota</taxon>
        <taxon>Actinomycetes</taxon>
        <taxon>Pseudonocardiales</taxon>
        <taxon>Pseudonocardiaceae</taxon>
        <taxon>Kibdelosporangium</taxon>
    </lineage>
</organism>
<feature type="non-terminal residue" evidence="2">
    <location>
        <position position="1"/>
    </location>
</feature>
<dbReference type="Pfam" id="PF05901">
    <property type="entry name" value="Excalibur"/>
    <property type="match status" value="1"/>
</dbReference>
<dbReference type="EMBL" id="JBHTIS010002407">
    <property type="protein sequence ID" value="MFD1049796.1"/>
    <property type="molecule type" value="Genomic_DNA"/>
</dbReference>
<dbReference type="Proteomes" id="UP001597045">
    <property type="component" value="Unassembled WGS sequence"/>
</dbReference>
<sequence length="68" mass="7591">EPPAPRHRTETHLTLTFDLSDLHGLDDLDNLIDDCDVARAFGLAPMRKGDPGYRANLDKDHDGIACEY</sequence>
<evidence type="ECO:0000259" key="1">
    <source>
        <dbReference type="SMART" id="SM00894"/>
    </source>
</evidence>
<evidence type="ECO:0000313" key="3">
    <source>
        <dbReference type="Proteomes" id="UP001597045"/>
    </source>
</evidence>
<feature type="domain" description="Excalibur calcium-binding" evidence="1">
    <location>
        <begin position="31"/>
        <end position="67"/>
    </location>
</feature>
<keyword evidence="3" id="KW-1185">Reference proteome</keyword>
<dbReference type="SMART" id="SM00894">
    <property type="entry name" value="Excalibur"/>
    <property type="match status" value="1"/>
</dbReference>
<protein>
    <submittedName>
        <fullName evidence="2">Excalibur calcium-binding domain-containing protein</fullName>
    </submittedName>
</protein>
<evidence type="ECO:0000313" key="2">
    <source>
        <dbReference type="EMBL" id="MFD1049796.1"/>
    </source>
</evidence>
<gene>
    <name evidence="2" type="ORF">ACFQ1S_31820</name>
</gene>
<name>A0ABW3MHE1_9PSEU</name>